<proteinExistence type="predicted"/>
<reference evidence="1 2" key="1">
    <citation type="journal article" date="2015" name="Plant Cell">
        <title>Oil accumulation by the oleaginous diatom Fistulifera solaris as revealed by the genome and transcriptome.</title>
        <authorList>
            <person name="Tanaka T."/>
            <person name="Maeda Y."/>
            <person name="Veluchamy A."/>
            <person name="Tanaka M."/>
            <person name="Abida H."/>
            <person name="Marechal E."/>
            <person name="Bowler C."/>
            <person name="Muto M."/>
            <person name="Sunaga Y."/>
            <person name="Tanaka M."/>
            <person name="Yoshino T."/>
            <person name="Taniguchi T."/>
            <person name="Fukuda Y."/>
            <person name="Nemoto M."/>
            <person name="Matsumoto M."/>
            <person name="Wong P.S."/>
            <person name="Aburatani S."/>
            <person name="Fujibuchi W."/>
        </authorList>
    </citation>
    <scope>NUCLEOTIDE SEQUENCE [LARGE SCALE GENOMIC DNA]</scope>
    <source>
        <strain evidence="1 2">JPCC DA0580</strain>
    </source>
</reference>
<dbReference type="Proteomes" id="UP000198406">
    <property type="component" value="Unassembled WGS sequence"/>
</dbReference>
<gene>
    <name evidence="1" type="ORF">FisN_2Hu099</name>
</gene>
<dbReference type="EMBL" id="BDSP01000264">
    <property type="protein sequence ID" value="GAX28083.1"/>
    <property type="molecule type" value="Genomic_DNA"/>
</dbReference>
<sequence length="161" mass="18230">MHINTRSSQKATESLPPVSPVVHAIGCIRHLPEFCDGWYTADDIATILTKTFHLSDTQALLLTPGLVNKEIKYDPATANVDTAPPNEIGIYRRRCTKGSEKSLLYFYYVSSQYGVAPPSTISNAWKHDVRSLVLSHQVTWPQGQKHRLEESRQRLQNFLDH</sequence>
<protein>
    <submittedName>
        <fullName evidence="1">Uncharacterized protein</fullName>
    </submittedName>
</protein>
<evidence type="ECO:0000313" key="2">
    <source>
        <dbReference type="Proteomes" id="UP000198406"/>
    </source>
</evidence>
<keyword evidence="2" id="KW-1185">Reference proteome</keyword>
<dbReference type="InParanoid" id="A0A1Z5KP45"/>
<organism evidence="1 2">
    <name type="scientific">Fistulifera solaris</name>
    <name type="common">Oleaginous diatom</name>
    <dbReference type="NCBI Taxonomy" id="1519565"/>
    <lineage>
        <taxon>Eukaryota</taxon>
        <taxon>Sar</taxon>
        <taxon>Stramenopiles</taxon>
        <taxon>Ochrophyta</taxon>
        <taxon>Bacillariophyta</taxon>
        <taxon>Bacillariophyceae</taxon>
        <taxon>Bacillariophycidae</taxon>
        <taxon>Naviculales</taxon>
        <taxon>Naviculaceae</taxon>
        <taxon>Fistulifera</taxon>
    </lineage>
</organism>
<comment type="caution">
    <text evidence="1">The sequence shown here is derived from an EMBL/GenBank/DDBJ whole genome shotgun (WGS) entry which is preliminary data.</text>
</comment>
<accession>A0A1Z5KP45</accession>
<evidence type="ECO:0000313" key="1">
    <source>
        <dbReference type="EMBL" id="GAX28083.1"/>
    </source>
</evidence>
<name>A0A1Z5KP45_FISSO</name>
<dbReference type="AlphaFoldDB" id="A0A1Z5KP45"/>